<dbReference type="Pfam" id="PF04916">
    <property type="entry name" value="Phospholip_B"/>
    <property type="match status" value="1"/>
</dbReference>
<dbReference type="AlphaFoldDB" id="A0A0A9YXG5"/>
<evidence type="ECO:0000313" key="11">
    <source>
        <dbReference type="EMBL" id="JAG49403.1"/>
    </source>
</evidence>
<keyword evidence="5 7" id="KW-0443">Lipid metabolism</keyword>
<feature type="transmembrane region" description="Helical" evidence="8">
    <location>
        <begin position="12"/>
        <end position="33"/>
    </location>
</feature>
<dbReference type="EMBL" id="GBHO01005924">
    <property type="protein sequence ID" value="JAG37680.1"/>
    <property type="molecule type" value="Transcribed_RNA"/>
</dbReference>
<evidence type="ECO:0000256" key="7">
    <source>
        <dbReference type="RuleBase" id="RU364138"/>
    </source>
</evidence>
<dbReference type="PANTHER" id="PTHR12370">
    <property type="entry name" value="PHOSPHOLIPASE B-RELATED"/>
    <property type="match status" value="1"/>
</dbReference>
<evidence type="ECO:0000256" key="5">
    <source>
        <dbReference type="ARBA" id="ARBA00023098"/>
    </source>
</evidence>
<keyword evidence="6" id="KW-0325">Glycoprotein</keyword>
<dbReference type="EMBL" id="GBHO01005927">
    <property type="protein sequence ID" value="JAG37677.1"/>
    <property type="molecule type" value="Transcribed_RNA"/>
</dbReference>
<reference evidence="12" key="4">
    <citation type="journal article" date="2016" name="Gigascience">
        <title>De novo construction of an expanded transcriptome assembly for the western tarnished plant bug, Lygus hesperus.</title>
        <authorList>
            <person name="Tassone E.E."/>
            <person name="Geib S.M."/>
            <person name="Hall B."/>
            <person name="Fabrick J.A."/>
            <person name="Brent C.S."/>
            <person name="Hull J.J."/>
        </authorList>
    </citation>
    <scope>NUCLEOTIDE SEQUENCE</scope>
</reference>
<evidence type="ECO:0000256" key="1">
    <source>
        <dbReference type="ARBA" id="ARBA00007835"/>
    </source>
</evidence>
<keyword evidence="8" id="KW-1133">Transmembrane helix</keyword>
<evidence type="ECO:0000256" key="4">
    <source>
        <dbReference type="ARBA" id="ARBA00022963"/>
    </source>
</evidence>
<proteinExistence type="inferred from homology"/>
<sequence length="598" mass="67175">MLKVVGASLEQTRLTQFLLLAVILIAIFAIFFYEASPPTMDGRYAATASWHEKTGYKLTFWGQNNDPANIKLSAARAYYTPLDKSTGWASMEIQTNEQYDDVVQATAAGMLEGSLSWQLIYFHWQNTVGTTCKKRANFCQAVKTILENNYNQVKQSAQRYKNENSFWYQVNLIYAQLEGLHEGWKTGKERSLGKMIHELTFTDFLWMNHVDDVRDIEMMLDITSNRTTSTNLLKPPTDLAVLKYLPTSDSQFLIAHQRSGSYTEMLRLMKRYTFGYHDMPGKTSNLVPGQQISFTSYPGAVLSQDDFYQIKGMSRLQIVSSRIRVHNPKTWGHLHDLTVFSGARAMVANRLSMNAGVWASFFSKYNSGTGNKAWLVMDHRAPDPNLWLVEQVPAFTNKTDITESWKQQGYWISCGIPDSEKALRLSGLTDSTSGKRDMEYMTSIKQILENGIFDVTNTDSMHALVASPSLVTKVRGDIVGNGNAATNFANPSSTTPSSSTDKVGIFRKQPLQGKFLEKTQKVVAATQDSETPAFNGVIDTKLAFDTSDFKAVAGPLYTLNEATIAPFQWSKASPPKGTFHIGQPDVWDFEPVHPKFVW</sequence>
<dbReference type="GO" id="GO:0004620">
    <property type="term" value="F:phospholipase activity"/>
    <property type="evidence" value="ECO:0007669"/>
    <property type="project" value="InterPro"/>
</dbReference>
<comment type="function">
    <text evidence="7">Putative phospholipase.</text>
</comment>
<name>A0A0A9YXG5_LYGHE</name>
<gene>
    <name evidence="9" type="primary">lama_1</name>
    <name evidence="10" type="synonym">lama_0</name>
    <name evidence="13" type="synonym">lama_2</name>
    <name evidence="9" type="ORF">CM83_45404</name>
    <name evidence="10" type="ORF">CM83_45405</name>
    <name evidence="14" type="ORF">g.22974</name>
    <name evidence="13" type="ORF">g.22976</name>
    <name evidence="12" type="ORF">g.22977</name>
</gene>
<dbReference type="EMBL" id="GDHC01021565">
    <property type="protein sequence ID" value="JAP97063.1"/>
    <property type="molecule type" value="Transcribed_RNA"/>
</dbReference>
<reference evidence="9" key="2">
    <citation type="submission" date="2014-07" db="EMBL/GenBank/DDBJ databases">
        <authorList>
            <person name="Hull J."/>
        </authorList>
    </citation>
    <scope>NUCLEOTIDE SEQUENCE</scope>
</reference>
<organism evidence="9">
    <name type="scientific">Lygus hesperus</name>
    <name type="common">Western plant bug</name>
    <dbReference type="NCBI Taxonomy" id="30085"/>
    <lineage>
        <taxon>Eukaryota</taxon>
        <taxon>Metazoa</taxon>
        <taxon>Ecdysozoa</taxon>
        <taxon>Arthropoda</taxon>
        <taxon>Hexapoda</taxon>
        <taxon>Insecta</taxon>
        <taxon>Pterygota</taxon>
        <taxon>Neoptera</taxon>
        <taxon>Paraneoptera</taxon>
        <taxon>Hemiptera</taxon>
        <taxon>Heteroptera</taxon>
        <taxon>Panheteroptera</taxon>
        <taxon>Cimicomorpha</taxon>
        <taxon>Miridae</taxon>
        <taxon>Mirini</taxon>
        <taxon>Lygus</taxon>
    </lineage>
</organism>
<evidence type="ECO:0000256" key="3">
    <source>
        <dbReference type="ARBA" id="ARBA00022801"/>
    </source>
</evidence>
<reference evidence="11" key="3">
    <citation type="submission" date="2014-09" db="EMBL/GenBank/DDBJ databases">
        <authorList>
            <person name="Magalhaes I.L.F."/>
            <person name="Oliveira U."/>
            <person name="Santos F.R."/>
            <person name="Vidigal T.H.D.A."/>
            <person name="Brescovit A.D."/>
            <person name="Santos A.J."/>
        </authorList>
    </citation>
    <scope>NUCLEOTIDE SEQUENCE</scope>
</reference>
<dbReference type="InterPro" id="IPR007000">
    <property type="entry name" value="PLipase_B-like"/>
</dbReference>
<keyword evidence="4 7" id="KW-0442">Lipid degradation</keyword>
<evidence type="ECO:0000256" key="6">
    <source>
        <dbReference type="ARBA" id="ARBA00023180"/>
    </source>
</evidence>
<accession>A0A0A9YXG5</accession>
<dbReference type="EMBL" id="GBRD01016423">
    <property type="protein sequence ID" value="JAG49403.1"/>
    <property type="molecule type" value="Transcribed_RNA"/>
</dbReference>
<keyword evidence="8" id="KW-0472">Membrane</keyword>
<dbReference type="EMBL" id="GDHC01005176">
    <property type="protein sequence ID" value="JAQ13453.1"/>
    <property type="molecule type" value="Transcribed_RNA"/>
</dbReference>
<keyword evidence="3 7" id="KW-0378">Hydrolase</keyword>
<evidence type="ECO:0000256" key="8">
    <source>
        <dbReference type="SAM" id="Phobius"/>
    </source>
</evidence>
<evidence type="ECO:0000256" key="2">
    <source>
        <dbReference type="ARBA" id="ARBA00022729"/>
    </source>
</evidence>
<reference evidence="9" key="1">
    <citation type="journal article" date="2014" name="PLoS ONE">
        <title>Transcriptome-Based Identification of ABC Transporters in the Western Tarnished Plant Bug Lygus hesperus.</title>
        <authorList>
            <person name="Hull J.J."/>
            <person name="Chaney K."/>
            <person name="Geib S.M."/>
            <person name="Fabrick J.A."/>
            <person name="Brent C.S."/>
            <person name="Walsh D."/>
            <person name="Lavine L.C."/>
        </authorList>
    </citation>
    <scope>NUCLEOTIDE SEQUENCE</scope>
</reference>
<dbReference type="GO" id="GO:0005576">
    <property type="term" value="C:extracellular region"/>
    <property type="evidence" value="ECO:0007669"/>
    <property type="project" value="TreeGrafter"/>
</dbReference>
<evidence type="ECO:0000313" key="14">
    <source>
        <dbReference type="EMBL" id="JAQ13453.1"/>
    </source>
</evidence>
<dbReference type="PANTHER" id="PTHR12370:SF3">
    <property type="entry name" value="PHOSPHOLIPASE B-LIKE 2-RELATED"/>
    <property type="match status" value="1"/>
</dbReference>
<keyword evidence="2" id="KW-0732">Signal</keyword>
<evidence type="ECO:0000313" key="10">
    <source>
        <dbReference type="EMBL" id="JAG37680.1"/>
    </source>
</evidence>
<evidence type="ECO:0000313" key="12">
    <source>
        <dbReference type="EMBL" id="JAP97063.1"/>
    </source>
</evidence>
<protein>
    <recommendedName>
        <fullName evidence="7">Phospholipase B-like</fullName>
        <ecNumber evidence="7">3.1.1.-</ecNumber>
    </recommendedName>
</protein>
<comment type="similarity">
    <text evidence="1 7">Belongs to the phospholipase B-like family.</text>
</comment>
<evidence type="ECO:0000313" key="13">
    <source>
        <dbReference type="EMBL" id="JAQ11228.1"/>
    </source>
</evidence>
<dbReference type="EC" id="3.1.1.-" evidence="7"/>
<dbReference type="Gene3D" id="3.60.60.30">
    <property type="match status" value="1"/>
</dbReference>
<dbReference type="EMBL" id="GDHC01007401">
    <property type="protein sequence ID" value="JAQ11228.1"/>
    <property type="molecule type" value="Transcribed_RNA"/>
</dbReference>
<keyword evidence="8" id="KW-0812">Transmembrane</keyword>
<evidence type="ECO:0000313" key="9">
    <source>
        <dbReference type="EMBL" id="JAG37677.1"/>
    </source>
</evidence>
<dbReference type="GO" id="GO:0009395">
    <property type="term" value="P:phospholipid catabolic process"/>
    <property type="evidence" value="ECO:0007669"/>
    <property type="project" value="TreeGrafter"/>
</dbReference>